<accession>A0ABV0KT87</accession>
<comment type="caution">
    <text evidence="2">The sequence shown here is derived from an EMBL/GenBank/DDBJ whole genome shotgun (WGS) entry which is preliminary data.</text>
</comment>
<dbReference type="PANTHER" id="PTHR43179">
    <property type="entry name" value="RHAMNOSYLTRANSFERASE WBBL"/>
    <property type="match status" value="1"/>
</dbReference>
<dbReference type="Proteomes" id="UP001476950">
    <property type="component" value="Unassembled WGS sequence"/>
</dbReference>
<gene>
    <name evidence="2" type="ORF">NDI38_29210</name>
</gene>
<evidence type="ECO:0000313" key="2">
    <source>
        <dbReference type="EMBL" id="MEP1062456.1"/>
    </source>
</evidence>
<organism evidence="2 3">
    <name type="scientific">Stenomitos frigidus AS-A4</name>
    <dbReference type="NCBI Taxonomy" id="2933935"/>
    <lineage>
        <taxon>Bacteria</taxon>
        <taxon>Bacillati</taxon>
        <taxon>Cyanobacteriota</taxon>
        <taxon>Cyanophyceae</taxon>
        <taxon>Leptolyngbyales</taxon>
        <taxon>Leptolyngbyaceae</taxon>
        <taxon>Stenomitos</taxon>
    </lineage>
</organism>
<dbReference type="PANTHER" id="PTHR43179:SF7">
    <property type="entry name" value="RHAMNOSYLTRANSFERASE WBBL"/>
    <property type="match status" value="1"/>
</dbReference>
<dbReference type="Pfam" id="PF00535">
    <property type="entry name" value="Glycos_transf_2"/>
    <property type="match status" value="1"/>
</dbReference>
<name>A0ABV0KT87_9CYAN</name>
<sequence>MKPVVVSIILVNYNGAEVVLDCLRSLLQFLHTVPYEIIVVDNASTDSSAALIAQHFPTVKLIIQAENRGFGAGNNVGATEAKGEFLFLLNTDTLLTSDVLPPLIMLMKEYPSVGIIGTKLLNADGTLQLSVADEISIFGEYNTLKQLKQYTDPQQRDAIEQRFQHVQTVDIVIGAAFFIRRSLFETLSGFDETFFMYFEESDLCQRSRDRGWQVLYTPDVPIIHLGGYSVGKVSDRMRLEYRWSQIYYYQKHRPLWEQVVLRVYLIVKFTIAALKAPSPINLKILRFILNINHAPTPSKRIHAVKKL</sequence>
<dbReference type="EMBL" id="JAMPLM010000067">
    <property type="protein sequence ID" value="MEP1062456.1"/>
    <property type="molecule type" value="Genomic_DNA"/>
</dbReference>
<reference evidence="2 3" key="1">
    <citation type="submission" date="2022-04" db="EMBL/GenBank/DDBJ databases">
        <title>Positive selection, recombination, and allopatry shape intraspecific diversity of widespread and dominant cyanobacteria.</title>
        <authorList>
            <person name="Wei J."/>
            <person name="Shu W."/>
            <person name="Hu C."/>
        </authorList>
    </citation>
    <scope>NUCLEOTIDE SEQUENCE [LARGE SCALE GENOMIC DNA]</scope>
    <source>
        <strain evidence="2 3">AS-A4</strain>
    </source>
</reference>
<proteinExistence type="predicted"/>
<feature type="domain" description="Glycosyltransferase 2-like" evidence="1">
    <location>
        <begin position="7"/>
        <end position="185"/>
    </location>
</feature>
<dbReference type="InterPro" id="IPR001173">
    <property type="entry name" value="Glyco_trans_2-like"/>
</dbReference>
<keyword evidence="3" id="KW-1185">Reference proteome</keyword>
<evidence type="ECO:0000259" key="1">
    <source>
        <dbReference type="Pfam" id="PF00535"/>
    </source>
</evidence>
<dbReference type="InterPro" id="IPR029044">
    <property type="entry name" value="Nucleotide-diphossugar_trans"/>
</dbReference>
<evidence type="ECO:0000313" key="3">
    <source>
        <dbReference type="Proteomes" id="UP001476950"/>
    </source>
</evidence>
<protein>
    <submittedName>
        <fullName evidence="2">Glycosyltransferase family 2 protein</fullName>
    </submittedName>
</protein>
<dbReference type="Gene3D" id="3.90.550.10">
    <property type="entry name" value="Spore Coat Polysaccharide Biosynthesis Protein SpsA, Chain A"/>
    <property type="match status" value="1"/>
</dbReference>
<dbReference type="SUPFAM" id="SSF53448">
    <property type="entry name" value="Nucleotide-diphospho-sugar transferases"/>
    <property type="match status" value="1"/>
</dbReference>
<dbReference type="CDD" id="cd04186">
    <property type="entry name" value="GT_2_like_c"/>
    <property type="match status" value="1"/>
</dbReference>
<dbReference type="RefSeq" id="WP_199305191.1">
    <property type="nucleotide sequence ID" value="NZ_JAMPLM010000067.1"/>
</dbReference>